<dbReference type="InterPro" id="IPR002018">
    <property type="entry name" value="CarbesteraseB"/>
</dbReference>
<dbReference type="GO" id="GO:0005615">
    <property type="term" value="C:extracellular space"/>
    <property type="evidence" value="ECO:0007669"/>
    <property type="project" value="TreeGrafter"/>
</dbReference>
<comment type="caution">
    <text evidence="9">The sequence shown here is derived from an EMBL/GenBank/DDBJ whole genome shotgun (WGS) entry which is preliminary data.</text>
</comment>
<evidence type="ECO:0000256" key="6">
    <source>
        <dbReference type="SAM" id="Phobius"/>
    </source>
</evidence>
<evidence type="ECO:0000256" key="2">
    <source>
        <dbReference type="ARBA" id="ARBA00022487"/>
    </source>
</evidence>
<keyword evidence="10" id="KW-1185">Reference proteome</keyword>
<dbReference type="SUPFAM" id="SSF53474">
    <property type="entry name" value="alpha/beta-Hydrolases"/>
    <property type="match status" value="1"/>
</dbReference>
<evidence type="ECO:0000256" key="3">
    <source>
        <dbReference type="ARBA" id="ARBA00022801"/>
    </source>
</evidence>
<name>A0A226E8P5_FOLCA</name>
<feature type="region of interest" description="Disordered" evidence="5">
    <location>
        <begin position="86"/>
        <end position="106"/>
    </location>
</feature>
<keyword evidence="7" id="KW-0732">Signal</keyword>
<feature type="chain" id="PRO_5013325168" evidence="7">
    <location>
        <begin position="28"/>
        <end position="638"/>
    </location>
</feature>
<dbReference type="InterPro" id="IPR029058">
    <property type="entry name" value="AB_hydrolase_fold"/>
</dbReference>
<evidence type="ECO:0000313" key="10">
    <source>
        <dbReference type="Proteomes" id="UP000198287"/>
    </source>
</evidence>
<dbReference type="InterPro" id="IPR050654">
    <property type="entry name" value="AChE-related_enzymes"/>
</dbReference>
<dbReference type="PANTHER" id="PTHR43918">
    <property type="entry name" value="ACETYLCHOLINESTERASE"/>
    <property type="match status" value="1"/>
</dbReference>
<keyword evidence="4" id="KW-0325">Glycoprotein</keyword>
<comment type="similarity">
    <text evidence="1">Belongs to the type-B carboxylesterase/lipase family.</text>
</comment>
<dbReference type="GO" id="GO:0003990">
    <property type="term" value="F:acetylcholinesterase activity"/>
    <property type="evidence" value="ECO:0007669"/>
    <property type="project" value="TreeGrafter"/>
</dbReference>
<keyword evidence="2" id="KW-0719">Serine esterase</keyword>
<evidence type="ECO:0000313" key="9">
    <source>
        <dbReference type="EMBL" id="OXA53006.1"/>
    </source>
</evidence>
<sequence>MFKINQNKCYFFIIIFHLLLATEKSWCECQAEREGVLVSTSAGKVLGFPIATRWGKVVQFFGIPYSEIPTEKRRFLPSVPLLGQDSSVNRASDPTTHHNTRSPPACIQPVHNPEFSHPSIPQGGVQVSEDCLRMNIYQPFDVSPKEKLPIMMFVPGNGYSFADMVQYNGSALAAVGRIIFVTINYRVGVFGFASMGNSTLPGNAGLSDIASALQFIIHNAKVFNGDPNRVTVGGRFSGAMAITTLIASPLFYRNGNLTQPLAKRVIIHGGAATSEYTVENNPSELFSQFVAETECVRNGSNESLACLQELDVEKLQEAGEKFIGEWKPAIDGVTVLRNPLTSIEFGYFSSDISFLVGDNLDSGSICYDALKYMKSPVLNNFDRDSLTESQFGYLANNNIKEFYKIDDPRLITLTAHEYYFRQEIQARKSWRDAFLRFCGVLYVRNPVESFARYASRLNSVIYRYEFAYRPSTSIHPPYFEGALGDEIITLFPTNSTTFDELDLKITKDLLQAWTNFVKTGNPSSWTTWHKFNEINKTLTGITGNRLELSTTNNLDADVDFWHQVFLPLQKILSAPQTRREAVPVTAMAPVRPRPAEREGRLSVLHISLTIIGLTLLITTFLYVFLIRERGRGHKWYNW</sequence>
<dbReference type="EMBL" id="LNIX01000006">
    <property type="protein sequence ID" value="OXA53006.1"/>
    <property type="molecule type" value="Genomic_DNA"/>
</dbReference>
<dbReference type="AlphaFoldDB" id="A0A226E8P5"/>
<keyword evidence="6" id="KW-1133">Transmembrane helix</keyword>
<evidence type="ECO:0000256" key="7">
    <source>
        <dbReference type="SAM" id="SignalP"/>
    </source>
</evidence>
<keyword evidence="6" id="KW-0812">Transmembrane</keyword>
<dbReference type="OMA" id="HKRGSVY"/>
<gene>
    <name evidence="9" type="ORF">Fcan01_12539</name>
</gene>
<dbReference type="GO" id="GO:0019695">
    <property type="term" value="P:choline metabolic process"/>
    <property type="evidence" value="ECO:0007669"/>
    <property type="project" value="TreeGrafter"/>
</dbReference>
<keyword evidence="3" id="KW-0378">Hydrolase</keyword>
<dbReference type="Gene3D" id="3.40.50.1820">
    <property type="entry name" value="alpha/beta hydrolase"/>
    <property type="match status" value="1"/>
</dbReference>
<dbReference type="GO" id="GO:0006581">
    <property type="term" value="P:acetylcholine catabolic process"/>
    <property type="evidence" value="ECO:0007669"/>
    <property type="project" value="TreeGrafter"/>
</dbReference>
<dbReference type="OrthoDB" id="19653at2759"/>
<keyword evidence="6" id="KW-0472">Membrane</keyword>
<feature type="domain" description="Carboxylesterase type B" evidence="8">
    <location>
        <begin position="37"/>
        <end position="546"/>
    </location>
</feature>
<accession>A0A226E8P5</accession>
<evidence type="ECO:0000259" key="8">
    <source>
        <dbReference type="Pfam" id="PF00135"/>
    </source>
</evidence>
<dbReference type="STRING" id="158441.A0A226E8P5"/>
<evidence type="ECO:0000256" key="5">
    <source>
        <dbReference type="SAM" id="MobiDB-lite"/>
    </source>
</evidence>
<dbReference type="GO" id="GO:0005886">
    <property type="term" value="C:plasma membrane"/>
    <property type="evidence" value="ECO:0007669"/>
    <property type="project" value="TreeGrafter"/>
</dbReference>
<dbReference type="Proteomes" id="UP000198287">
    <property type="component" value="Unassembled WGS sequence"/>
</dbReference>
<evidence type="ECO:0000256" key="4">
    <source>
        <dbReference type="ARBA" id="ARBA00023180"/>
    </source>
</evidence>
<proteinExistence type="inferred from homology"/>
<reference evidence="9 10" key="1">
    <citation type="submission" date="2015-12" db="EMBL/GenBank/DDBJ databases">
        <title>The genome of Folsomia candida.</title>
        <authorList>
            <person name="Faddeeva A."/>
            <person name="Derks M.F."/>
            <person name="Anvar Y."/>
            <person name="Smit S."/>
            <person name="Van Straalen N."/>
            <person name="Roelofs D."/>
        </authorList>
    </citation>
    <scope>NUCLEOTIDE SEQUENCE [LARGE SCALE GENOMIC DNA]</scope>
    <source>
        <strain evidence="9 10">VU population</strain>
        <tissue evidence="9">Whole body</tissue>
    </source>
</reference>
<feature type="transmembrane region" description="Helical" evidence="6">
    <location>
        <begin position="603"/>
        <end position="625"/>
    </location>
</feature>
<dbReference type="Pfam" id="PF00135">
    <property type="entry name" value="COesterase"/>
    <property type="match status" value="1"/>
</dbReference>
<dbReference type="PANTHER" id="PTHR43918:SF4">
    <property type="entry name" value="CARBOXYLIC ESTER HYDROLASE"/>
    <property type="match status" value="1"/>
</dbReference>
<organism evidence="9 10">
    <name type="scientific">Folsomia candida</name>
    <name type="common">Springtail</name>
    <dbReference type="NCBI Taxonomy" id="158441"/>
    <lineage>
        <taxon>Eukaryota</taxon>
        <taxon>Metazoa</taxon>
        <taxon>Ecdysozoa</taxon>
        <taxon>Arthropoda</taxon>
        <taxon>Hexapoda</taxon>
        <taxon>Collembola</taxon>
        <taxon>Entomobryomorpha</taxon>
        <taxon>Isotomoidea</taxon>
        <taxon>Isotomidae</taxon>
        <taxon>Proisotominae</taxon>
        <taxon>Folsomia</taxon>
    </lineage>
</organism>
<protein>
    <submittedName>
        <fullName evidence="9">Carboxylesterase 3</fullName>
    </submittedName>
</protein>
<evidence type="ECO:0000256" key="1">
    <source>
        <dbReference type="ARBA" id="ARBA00005964"/>
    </source>
</evidence>
<feature type="signal peptide" evidence="7">
    <location>
        <begin position="1"/>
        <end position="27"/>
    </location>
</feature>